<dbReference type="Gene3D" id="3.50.50.60">
    <property type="entry name" value="FAD/NAD(P)-binding domain"/>
    <property type="match status" value="2"/>
</dbReference>
<dbReference type="RefSeq" id="WP_252253802.1">
    <property type="nucleotide sequence ID" value="NZ_CP098736.1"/>
</dbReference>
<dbReference type="InterPro" id="IPR036188">
    <property type="entry name" value="FAD/NAD-bd_sf"/>
</dbReference>
<dbReference type="InterPro" id="IPR017830">
    <property type="entry name" value="SQase_HpnE"/>
</dbReference>
<dbReference type="SUPFAM" id="SSF51905">
    <property type="entry name" value="FAD/NAD(P)-binding domain"/>
    <property type="match status" value="1"/>
</dbReference>
<keyword evidence="2" id="KW-0560">Oxidoreductase</keyword>
<evidence type="ECO:0000259" key="1">
    <source>
        <dbReference type="Pfam" id="PF01593"/>
    </source>
</evidence>
<dbReference type="GO" id="GO:0016491">
    <property type="term" value="F:oxidoreductase activity"/>
    <property type="evidence" value="ECO:0007669"/>
    <property type="project" value="UniProtKB-KW"/>
</dbReference>
<name>A0ABY4VWS2_9BURK</name>
<accession>A0ABY4VWS2</accession>
<evidence type="ECO:0000313" key="2">
    <source>
        <dbReference type="EMBL" id="USE81425.1"/>
    </source>
</evidence>
<dbReference type="PANTHER" id="PTHR42923:SF47">
    <property type="entry name" value="BLR3003 PROTEIN"/>
    <property type="match status" value="1"/>
</dbReference>
<organism evidence="2 3">
    <name type="scientific">Cupriavidus gilardii</name>
    <dbReference type="NCBI Taxonomy" id="82541"/>
    <lineage>
        <taxon>Bacteria</taxon>
        <taxon>Pseudomonadati</taxon>
        <taxon>Pseudomonadota</taxon>
        <taxon>Betaproteobacteria</taxon>
        <taxon>Burkholderiales</taxon>
        <taxon>Burkholderiaceae</taxon>
        <taxon>Cupriavidus</taxon>
    </lineage>
</organism>
<dbReference type="Pfam" id="PF01593">
    <property type="entry name" value="Amino_oxidase"/>
    <property type="match status" value="1"/>
</dbReference>
<dbReference type="EMBL" id="CP098736">
    <property type="protein sequence ID" value="USE81425.1"/>
    <property type="molecule type" value="Genomic_DNA"/>
</dbReference>
<dbReference type="NCBIfam" id="TIGR03467">
    <property type="entry name" value="HpnE"/>
    <property type="match status" value="1"/>
</dbReference>
<dbReference type="EC" id="1.17.8.1" evidence="2"/>
<keyword evidence="3" id="KW-1185">Reference proteome</keyword>
<dbReference type="PANTHER" id="PTHR42923">
    <property type="entry name" value="PROTOPORPHYRINOGEN OXIDASE"/>
    <property type="match status" value="1"/>
</dbReference>
<gene>
    <name evidence="2" type="primary">hpnE</name>
    <name evidence="2" type="ORF">NDR89_17205</name>
</gene>
<dbReference type="InterPro" id="IPR002937">
    <property type="entry name" value="Amino_oxidase"/>
</dbReference>
<reference evidence="2" key="1">
    <citation type="submission" date="2022-06" db="EMBL/GenBank/DDBJ databases">
        <title>Complete genome sequence and characterization of Cupriavidus gilardii QJ1 isolated from contaminating cells.</title>
        <authorList>
            <person name="Qi J."/>
        </authorList>
    </citation>
    <scope>NUCLEOTIDE SEQUENCE</scope>
    <source>
        <strain evidence="2">QJ1</strain>
    </source>
</reference>
<protein>
    <submittedName>
        <fullName evidence="2">Hydroxysqualene dehydroxylase HpnE</fullName>
        <ecNumber evidence="2">1.17.8.1</ecNumber>
    </submittedName>
</protein>
<dbReference type="InterPro" id="IPR050464">
    <property type="entry name" value="Zeta_carotene_desat/Oxidored"/>
</dbReference>
<sequence length="516" mass="53728">MEDVDTQPLNTAMAERAATPAATPAATSPRAGDAVGAAGAVGIIGGGWAGMAAALELAQAGRVVQVFEAAPVLGGRARRVARRHPQVAGELDNGQHLLLGAYRHTLALMRRAGVDPDAALLRLPLQMAYADGWRLQAPRLPAPWHLVGMGLTARGLGWRERAALAQALSRLRAASDDDDAADTDGAGANIAGETVAAWLAQAPSSLRERLWFPLCVAALNTPAEQADARVFRRVLRDSLLAARGDSDMLVPRRDLSRLFPEAAAHAIVAAGGTVRTGAAVQAISQSPHGWLLQTHAGRQEVAQLVVATAPRQAARLLAQVPHGPHQAALQAAAAKLQAFDHVPIVTLYLNVGALRLPRPFLALDASAAAPGQFVFDRAALSTEPRASAAPDHDNVWSVVISAADDAAALPQAELARRVRAQLATQLAPWIAGAAHLADARGEFVIAERLATFRCIPGLARPGNDIGVPRLALAGDYTDGRDGAYGPYPATIEAATRSGSAAAALLQRERVPSAATA</sequence>
<feature type="domain" description="Amine oxidase" evidence="1">
    <location>
        <begin position="49"/>
        <end position="504"/>
    </location>
</feature>
<proteinExistence type="predicted"/>
<dbReference type="Proteomes" id="UP001056648">
    <property type="component" value="Chromosome 2"/>
</dbReference>
<dbReference type="Gene3D" id="3.90.660.10">
    <property type="match status" value="1"/>
</dbReference>
<evidence type="ECO:0000313" key="3">
    <source>
        <dbReference type="Proteomes" id="UP001056648"/>
    </source>
</evidence>